<feature type="domain" description="Lysozyme inhibitor LprI-like N-terminal" evidence="2">
    <location>
        <begin position="19"/>
        <end position="111"/>
    </location>
</feature>
<evidence type="ECO:0000313" key="4">
    <source>
        <dbReference type="Proteomes" id="UP000289859"/>
    </source>
</evidence>
<evidence type="ECO:0000259" key="2">
    <source>
        <dbReference type="Pfam" id="PF07007"/>
    </source>
</evidence>
<sequence>MIKNALTLLVFAFTLSGFAQTQGEMNKTASASFQEVDDELNKVYQQILKEYKQDPLFIKNLRKTQRLWIQFRDAELDMKYPAYADHHYGSVQPMCSATYLKSLTQERIDKLKIWLQGIEEGDVCAGSVKMK</sequence>
<feature type="chain" id="PRO_5020285232" description="Lysozyme inhibitor LprI-like N-terminal domain-containing protein" evidence="1">
    <location>
        <begin position="20"/>
        <end position="131"/>
    </location>
</feature>
<feature type="signal peptide" evidence="1">
    <location>
        <begin position="1"/>
        <end position="19"/>
    </location>
</feature>
<organism evidence="3 4">
    <name type="scientific">Leeuwenhoekiella polynyae</name>
    <dbReference type="NCBI Taxonomy" id="1550906"/>
    <lineage>
        <taxon>Bacteria</taxon>
        <taxon>Pseudomonadati</taxon>
        <taxon>Bacteroidota</taxon>
        <taxon>Flavobacteriia</taxon>
        <taxon>Flavobacteriales</taxon>
        <taxon>Flavobacteriaceae</taxon>
        <taxon>Leeuwenhoekiella</taxon>
    </lineage>
</organism>
<keyword evidence="4" id="KW-1185">Reference proteome</keyword>
<dbReference type="Pfam" id="PF07007">
    <property type="entry name" value="LprI"/>
    <property type="match status" value="1"/>
</dbReference>
<accession>A0A4Q0P3Z4</accession>
<evidence type="ECO:0000256" key="1">
    <source>
        <dbReference type="SAM" id="SignalP"/>
    </source>
</evidence>
<dbReference type="Gene3D" id="1.20.1270.180">
    <property type="match status" value="1"/>
</dbReference>
<comment type="caution">
    <text evidence="3">The sequence shown here is derived from an EMBL/GenBank/DDBJ whole genome shotgun (WGS) entry which is preliminary data.</text>
</comment>
<dbReference type="Proteomes" id="UP000289859">
    <property type="component" value="Unassembled WGS sequence"/>
</dbReference>
<proteinExistence type="predicted"/>
<dbReference type="RefSeq" id="WP_128765565.1">
    <property type="nucleotide sequence ID" value="NZ_JBHUOO010000008.1"/>
</dbReference>
<protein>
    <recommendedName>
        <fullName evidence="2">Lysozyme inhibitor LprI-like N-terminal domain-containing protein</fullName>
    </recommendedName>
</protein>
<dbReference type="InterPro" id="IPR009739">
    <property type="entry name" value="LprI-like_N"/>
</dbReference>
<keyword evidence="1" id="KW-0732">Signal</keyword>
<gene>
    <name evidence="3" type="ORF">DSM02_2116</name>
</gene>
<evidence type="ECO:0000313" key="3">
    <source>
        <dbReference type="EMBL" id="RXG21263.1"/>
    </source>
</evidence>
<name>A0A4Q0P3Z4_9FLAO</name>
<dbReference type="AlphaFoldDB" id="A0A4Q0P3Z4"/>
<dbReference type="EMBL" id="QOVK01000008">
    <property type="protein sequence ID" value="RXG21263.1"/>
    <property type="molecule type" value="Genomic_DNA"/>
</dbReference>
<dbReference type="OrthoDB" id="7340239at2"/>
<reference evidence="3 4" key="1">
    <citation type="submission" date="2018-07" db="EMBL/GenBank/DDBJ databases">
        <title>Leeuwenhoekiella genomics.</title>
        <authorList>
            <person name="Tahon G."/>
            <person name="Willems A."/>
        </authorList>
    </citation>
    <scope>NUCLEOTIDE SEQUENCE [LARGE SCALE GENOMIC DNA]</scope>
    <source>
        <strain evidence="3 4">LMG 29608</strain>
    </source>
</reference>